<evidence type="ECO:0000259" key="8">
    <source>
        <dbReference type="Pfam" id="PF00940"/>
    </source>
</evidence>
<reference evidence="9 10" key="1">
    <citation type="submission" date="2016-03" db="EMBL/GenBank/DDBJ databases">
        <title>Complete genome sequence of a novel chlorpyrifos degrading bacterium, Cupriavidus nantongensis sp. X1.</title>
        <authorList>
            <person name="Fang L."/>
        </authorList>
    </citation>
    <scope>NUCLEOTIDE SEQUENCE [LARGE SCALE GENOMIC DNA]</scope>
    <source>
        <strain evidence="9 10">X1</strain>
    </source>
</reference>
<dbReference type="Pfam" id="PF00940">
    <property type="entry name" value="RNA_pol"/>
    <property type="match status" value="1"/>
</dbReference>
<dbReference type="Gene3D" id="1.10.150.20">
    <property type="entry name" value="5' to 3' exonuclease, C-terminal subdomain"/>
    <property type="match status" value="1"/>
</dbReference>
<keyword evidence="10" id="KW-1185">Reference proteome</keyword>
<dbReference type="GO" id="GO:0000428">
    <property type="term" value="C:DNA-directed RNA polymerase complex"/>
    <property type="evidence" value="ECO:0007669"/>
    <property type="project" value="UniProtKB-KW"/>
</dbReference>
<gene>
    <name evidence="9" type="ORF">A2G96_17700</name>
</gene>
<dbReference type="GO" id="GO:0006351">
    <property type="term" value="P:DNA-templated transcription"/>
    <property type="evidence" value="ECO:0007669"/>
    <property type="project" value="InterPro"/>
</dbReference>
<evidence type="ECO:0000256" key="5">
    <source>
        <dbReference type="ARBA" id="ARBA00022695"/>
    </source>
</evidence>
<dbReference type="EMBL" id="CP014844">
    <property type="protein sequence ID" value="AMR79424.1"/>
    <property type="molecule type" value="Genomic_DNA"/>
</dbReference>
<organism evidence="9 10">
    <name type="scientific">Cupriavidus nantongensis</name>
    <dbReference type="NCBI Taxonomy" id="1796606"/>
    <lineage>
        <taxon>Bacteria</taxon>
        <taxon>Pseudomonadati</taxon>
        <taxon>Pseudomonadota</taxon>
        <taxon>Betaproteobacteria</taxon>
        <taxon>Burkholderiales</taxon>
        <taxon>Burkholderiaceae</taxon>
        <taxon>Cupriavidus</taxon>
    </lineage>
</organism>
<dbReference type="SUPFAM" id="SSF56672">
    <property type="entry name" value="DNA/RNA polymerases"/>
    <property type="match status" value="1"/>
</dbReference>
<proteinExistence type="inferred from homology"/>
<evidence type="ECO:0000313" key="9">
    <source>
        <dbReference type="EMBL" id="AMR79424.1"/>
    </source>
</evidence>
<dbReference type="OrthoDB" id="7033456at2"/>
<dbReference type="Proteomes" id="UP000075238">
    <property type="component" value="Chromosome 1"/>
</dbReference>
<dbReference type="InterPro" id="IPR002092">
    <property type="entry name" value="DNA-dir_Rpol_phage-type"/>
</dbReference>
<keyword evidence="6" id="KW-0804">Transcription</keyword>
<dbReference type="InterPro" id="IPR024075">
    <property type="entry name" value="DNA-dir_RNA_pol_helix_hairp_sf"/>
</dbReference>
<dbReference type="EC" id="2.7.7.6" evidence="2"/>
<keyword evidence="3" id="KW-0240">DNA-directed RNA polymerase</keyword>
<dbReference type="PANTHER" id="PTHR10102">
    <property type="entry name" value="DNA-DIRECTED RNA POLYMERASE, MITOCHONDRIAL"/>
    <property type="match status" value="1"/>
</dbReference>
<dbReference type="GO" id="GO:0003899">
    <property type="term" value="F:DNA-directed RNA polymerase activity"/>
    <property type="evidence" value="ECO:0007669"/>
    <property type="project" value="UniProtKB-EC"/>
</dbReference>
<dbReference type="AlphaFoldDB" id="A0A142JMW2"/>
<protein>
    <recommendedName>
        <fullName evidence="2">DNA-directed RNA polymerase</fullName>
        <ecNumber evidence="2">2.7.7.6</ecNumber>
    </recommendedName>
</protein>
<evidence type="ECO:0000256" key="7">
    <source>
        <dbReference type="ARBA" id="ARBA00048552"/>
    </source>
</evidence>
<dbReference type="Gene3D" id="1.10.287.280">
    <property type="match status" value="1"/>
</dbReference>
<dbReference type="RefSeq" id="WP_062801389.1">
    <property type="nucleotide sequence ID" value="NZ_CP014844.1"/>
</dbReference>
<dbReference type="InterPro" id="IPR046950">
    <property type="entry name" value="DNA-dir_Rpol_C_phage-type"/>
</dbReference>
<evidence type="ECO:0000256" key="6">
    <source>
        <dbReference type="ARBA" id="ARBA00023163"/>
    </source>
</evidence>
<evidence type="ECO:0000313" key="10">
    <source>
        <dbReference type="Proteomes" id="UP000075238"/>
    </source>
</evidence>
<feature type="domain" description="DNA-directed RNA polymerase C-terminal" evidence="8">
    <location>
        <begin position="174"/>
        <end position="537"/>
    </location>
</feature>
<evidence type="ECO:0000256" key="1">
    <source>
        <dbReference type="ARBA" id="ARBA00009493"/>
    </source>
</evidence>
<name>A0A142JMW2_9BURK</name>
<accession>A0A142JMW2</accession>
<dbReference type="GO" id="GO:0003677">
    <property type="term" value="F:DNA binding"/>
    <property type="evidence" value="ECO:0007669"/>
    <property type="project" value="InterPro"/>
</dbReference>
<dbReference type="KEGG" id="cnan:A2G96_17700"/>
<dbReference type="Gene3D" id="1.10.287.260">
    <property type="match status" value="1"/>
</dbReference>
<dbReference type="PROSITE" id="PS00489">
    <property type="entry name" value="RNA_POL_PHAGE_2"/>
    <property type="match status" value="1"/>
</dbReference>
<sequence>MTKLNGGYLTLKTDAVKATEYSNAHTSALDRPMTGAHLEALNWIQKTRWRVNRNVLAVALGLKERGWAVEGWPSAEEIPVPVWQGPGEMDRTTDEGKAFLREREEVHYQNARNAGMRKKLWDMLGMAEELATFPAIWFPHYADFRGRFYPRPQDLHTQGDSLVKGLLEFSEPQALGGNGQYWTYVNAANYYGEDKLPLDDRARWTADHMMGILAAAEDPFGEGFEFWSKADSPWEFLAACYELKRLRDWLAVGNLPEDFQSTLVCRYDATCSGIQHLAALMKDEVSALQVNVVSQGPGIRADIYTKVKDAVVKLVNLDRVDSRFREAAELWVDRVVRGTVKRAVMTTPYGVSERGILNQIINDGFADHVEKGKARYAAAEYLTQKIVSALDESIDAPRRAMAYFREVAKFLDKKDLPLVWDTPSGFTAKQAYYKTNQKQVRTLHGDVLMRFEMPEAGFAPGKQVLGAAPNVVHSFDAAHLALVAVAMKREGVRDLAFVHDSFGCHAGNSDLLLRVTKEQFVAIYNRDTLEEWRQSVIKHSGCPDIPEVPPLGSLDVTKVLESEFFFS</sequence>
<evidence type="ECO:0000256" key="3">
    <source>
        <dbReference type="ARBA" id="ARBA00022478"/>
    </source>
</evidence>
<evidence type="ECO:0000256" key="2">
    <source>
        <dbReference type="ARBA" id="ARBA00012418"/>
    </source>
</evidence>
<dbReference type="PANTHER" id="PTHR10102:SF0">
    <property type="entry name" value="DNA-DIRECTED RNA POLYMERASE, MITOCHONDRIAL"/>
    <property type="match status" value="1"/>
</dbReference>
<keyword evidence="4" id="KW-0808">Transferase</keyword>
<keyword evidence="5" id="KW-0548">Nucleotidyltransferase</keyword>
<comment type="similarity">
    <text evidence="1">Belongs to the phage and mitochondrial RNA polymerase family.</text>
</comment>
<comment type="catalytic activity">
    <reaction evidence="7">
        <text>RNA(n) + a ribonucleoside 5'-triphosphate = RNA(n+1) + diphosphate</text>
        <dbReference type="Rhea" id="RHEA:21248"/>
        <dbReference type="Rhea" id="RHEA-COMP:14527"/>
        <dbReference type="Rhea" id="RHEA-COMP:17342"/>
        <dbReference type="ChEBI" id="CHEBI:33019"/>
        <dbReference type="ChEBI" id="CHEBI:61557"/>
        <dbReference type="ChEBI" id="CHEBI:140395"/>
        <dbReference type="EC" id="2.7.7.6"/>
    </reaction>
</comment>
<evidence type="ECO:0000256" key="4">
    <source>
        <dbReference type="ARBA" id="ARBA00022679"/>
    </source>
</evidence>
<dbReference type="STRING" id="1796606.A2G96_17700"/>
<dbReference type="InterPro" id="IPR043502">
    <property type="entry name" value="DNA/RNA_pol_sf"/>
</dbReference>